<evidence type="ECO:0000313" key="1">
    <source>
        <dbReference type="Proteomes" id="UP000887565"/>
    </source>
</evidence>
<evidence type="ECO:0000313" key="2">
    <source>
        <dbReference type="WBParaSite" id="nRc.2.0.1.t32981-RA"/>
    </source>
</evidence>
<dbReference type="Proteomes" id="UP000887565">
    <property type="component" value="Unplaced"/>
</dbReference>
<protein>
    <submittedName>
        <fullName evidence="2">Uncharacterized protein</fullName>
    </submittedName>
</protein>
<accession>A0A915K3T1</accession>
<proteinExistence type="predicted"/>
<sequence>MYIKTVEIITIDFSKSRLAEDYFQCVPSRTLKSKKIFRRYAPELPTFGSQIKYLVPFYVLYYLKTTLFERKKSVKKRETLDSWWETLVRA</sequence>
<reference evidence="2" key="1">
    <citation type="submission" date="2022-11" db="UniProtKB">
        <authorList>
            <consortium name="WormBaseParasite"/>
        </authorList>
    </citation>
    <scope>IDENTIFICATION</scope>
</reference>
<dbReference type="WBParaSite" id="nRc.2.0.1.t32981-RA">
    <property type="protein sequence ID" value="nRc.2.0.1.t32981-RA"/>
    <property type="gene ID" value="nRc.2.0.1.g32981"/>
</dbReference>
<name>A0A915K3T1_ROMCU</name>
<keyword evidence="1" id="KW-1185">Reference proteome</keyword>
<organism evidence="1 2">
    <name type="scientific">Romanomermis culicivorax</name>
    <name type="common">Nematode worm</name>
    <dbReference type="NCBI Taxonomy" id="13658"/>
    <lineage>
        <taxon>Eukaryota</taxon>
        <taxon>Metazoa</taxon>
        <taxon>Ecdysozoa</taxon>
        <taxon>Nematoda</taxon>
        <taxon>Enoplea</taxon>
        <taxon>Dorylaimia</taxon>
        <taxon>Mermithida</taxon>
        <taxon>Mermithoidea</taxon>
        <taxon>Mermithidae</taxon>
        <taxon>Romanomermis</taxon>
    </lineage>
</organism>
<dbReference type="AlphaFoldDB" id="A0A915K3T1"/>